<evidence type="ECO:0000313" key="1">
    <source>
        <dbReference type="EMBL" id="KAH0594452.1"/>
    </source>
</evidence>
<gene>
    <name evidence="1" type="ORF">MHUMG1_07802</name>
</gene>
<protein>
    <recommendedName>
        <fullName evidence="3">FAD binding domain protein</fullName>
    </recommendedName>
</protein>
<accession>A0A9P8S549</accession>
<dbReference type="PANTHER" id="PTHR39166">
    <property type="entry name" value="BLL1166 PROTEIN"/>
    <property type="match status" value="1"/>
</dbReference>
<proteinExistence type="predicted"/>
<evidence type="ECO:0000313" key="2">
    <source>
        <dbReference type="Proteomes" id="UP000764110"/>
    </source>
</evidence>
<dbReference type="AlphaFoldDB" id="A0A9P8S549"/>
<dbReference type="EMBL" id="JACEFI010000016">
    <property type="protein sequence ID" value="KAH0594452.1"/>
    <property type="molecule type" value="Genomic_DNA"/>
</dbReference>
<dbReference type="Pfam" id="PF06042">
    <property type="entry name" value="NTP_transf_6"/>
    <property type="match status" value="1"/>
</dbReference>
<sequence>MNPAHLPIHDQLEHFKAAVSTNKTLLTVLSRAPSLHLPNWYLAGGAVSQTIWNYMSGLPPEHGIQDYDLVYHDPSDLSYEAEDAVIQRGKTLFADVPVQVEIRNQARVHLWYGPKYGIPCPEHKSTESAIEQWLTTSAMVGIRARDDDDGKWHVYAPRGFSDFFNLVVRPHQELGTREAYEKKVSRWKGKWDKLVVIPWAVHHGESGQCHHNGSSS</sequence>
<name>A0A9P8S549_9HYPO</name>
<dbReference type="InterPro" id="IPR009267">
    <property type="entry name" value="NTP_transf_6"/>
</dbReference>
<dbReference type="PANTHER" id="PTHR39166:SF1">
    <property type="entry name" value="BLL1166 PROTEIN"/>
    <property type="match status" value="1"/>
</dbReference>
<comment type="caution">
    <text evidence="1">The sequence shown here is derived from an EMBL/GenBank/DDBJ whole genome shotgun (WGS) entry which is preliminary data.</text>
</comment>
<organism evidence="1 2">
    <name type="scientific">Metarhizium humberi</name>
    <dbReference type="NCBI Taxonomy" id="2596975"/>
    <lineage>
        <taxon>Eukaryota</taxon>
        <taxon>Fungi</taxon>
        <taxon>Dikarya</taxon>
        <taxon>Ascomycota</taxon>
        <taxon>Pezizomycotina</taxon>
        <taxon>Sordariomycetes</taxon>
        <taxon>Hypocreomycetidae</taxon>
        <taxon>Hypocreales</taxon>
        <taxon>Clavicipitaceae</taxon>
        <taxon>Metarhizium</taxon>
    </lineage>
</organism>
<dbReference type="Proteomes" id="UP000764110">
    <property type="component" value="Unassembled WGS sequence"/>
</dbReference>
<reference evidence="1 2" key="1">
    <citation type="submission" date="2020-07" db="EMBL/GenBank/DDBJ databases">
        <title>Metarhizium humberi genome.</title>
        <authorList>
            <person name="Lysoe E."/>
        </authorList>
    </citation>
    <scope>NUCLEOTIDE SEQUENCE [LARGE SCALE GENOMIC DNA]</scope>
    <source>
        <strain evidence="1 2">ESALQ1638</strain>
    </source>
</reference>
<keyword evidence="2" id="KW-1185">Reference proteome</keyword>
<evidence type="ECO:0008006" key="3">
    <source>
        <dbReference type="Google" id="ProtNLM"/>
    </source>
</evidence>